<evidence type="ECO:0000313" key="3">
    <source>
        <dbReference type="Proteomes" id="UP000572907"/>
    </source>
</evidence>
<reference evidence="2 3" key="1">
    <citation type="submission" date="2020-08" db="EMBL/GenBank/DDBJ databases">
        <title>Genomic Encyclopedia of Type Strains, Phase III (KMG-III): the genomes of soil and plant-associated and newly described type strains.</title>
        <authorList>
            <person name="Whitman W."/>
        </authorList>
    </citation>
    <scope>NUCLEOTIDE SEQUENCE [LARGE SCALE GENOMIC DNA]</scope>
    <source>
        <strain evidence="2 3">CECT 3237</strain>
    </source>
</reference>
<comment type="caution">
    <text evidence="2">The sequence shown here is derived from an EMBL/GenBank/DDBJ whole genome shotgun (WGS) entry which is preliminary data.</text>
</comment>
<protein>
    <submittedName>
        <fullName evidence="2">Uncharacterized protein YbjT (DUF2867 family)</fullName>
    </submittedName>
</protein>
<feature type="domain" description="NAD(P)-binding" evidence="1">
    <location>
        <begin position="6"/>
        <end position="175"/>
    </location>
</feature>
<keyword evidence="3" id="KW-1185">Reference proteome</keyword>
<name>A0A7W4ZVC2_9ACTN</name>
<evidence type="ECO:0000313" key="2">
    <source>
        <dbReference type="EMBL" id="MBB3079385.1"/>
    </source>
</evidence>
<dbReference type="Proteomes" id="UP000572907">
    <property type="component" value="Unassembled WGS sequence"/>
</dbReference>
<dbReference type="InterPro" id="IPR016040">
    <property type="entry name" value="NAD(P)-bd_dom"/>
</dbReference>
<sequence length="277" mass="29360">MIAVTGPTGNVGRALVERLVAAGRPVRALTRDPRGARLPAGAEAVRLSLDEPAALFEGATKLFLYAQAGGDHTPRLLAAARAAGVRHVVLLSSGIIDSGADENHPIHVMHATAERDVRDSGLTWTFLRPNAFAANAFQWAPQIRTGDTVRGIFADGQAAPVHEDDIAAVAERALLDDDHDGAAHRLTGPEAITNAGQVAAIGRALGRELRFTELSPDEAGPELFPHIQPDMLPALLKTFAASVGTPPEITDTVRKITGRPARPFAVWAEDHTDDFKG</sequence>
<evidence type="ECO:0000259" key="1">
    <source>
        <dbReference type="Pfam" id="PF13460"/>
    </source>
</evidence>
<dbReference type="Gene3D" id="3.40.50.720">
    <property type="entry name" value="NAD(P)-binding Rossmann-like Domain"/>
    <property type="match status" value="1"/>
</dbReference>
<dbReference type="RefSeq" id="WP_184596692.1">
    <property type="nucleotide sequence ID" value="NZ_BMUP01000009.1"/>
</dbReference>
<dbReference type="InterPro" id="IPR051604">
    <property type="entry name" value="Ergot_Alk_Oxidoreductase"/>
</dbReference>
<organism evidence="2 3">
    <name type="scientific">Streptomyces violarus</name>
    <dbReference type="NCBI Taxonomy" id="67380"/>
    <lineage>
        <taxon>Bacteria</taxon>
        <taxon>Bacillati</taxon>
        <taxon>Actinomycetota</taxon>
        <taxon>Actinomycetes</taxon>
        <taxon>Kitasatosporales</taxon>
        <taxon>Streptomycetaceae</taxon>
        <taxon>Streptomyces</taxon>
    </lineage>
</organism>
<dbReference type="PANTHER" id="PTHR43162">
    <property type="match status" value="1"/>
</dbReference>
<accession>A0A7W4ZVC2</accession>
<dbReference type="AlphaFoldDB" id="A0A7W4ZVC2"/>
<dbReference type="InterPro" id="IPR036291">
    <property type="entry name" value="NAD(P)-bd_dom_sf"/>
</dbReference>
<dbReference type="SUPFAM" id="SSF51735">
    <property type="entry name" value="NAD(P)-binding Rossmann-fold domains"/>
    <property type="match status" value="1"/>
</dbReference>
<gene>
    <name evidence="2" type="ORF">FHS41_005917</name>
</gene>
<dbReference type="Pfam" id="PF13460">
    <property type="entry name" value="NAD_binding_10"/>
    <property type="match status" value="1"/>
</dbReference>
<dbReference type="EMBL" id="JACHXE010000006">
    <property type="protein sequence ID" value="MBB3079385.1"/>
    <property type="molecule type" value="Genomic_DNA"/>
</dbReference>
<dbReference type="PANTHER" id="PTHR43162:SF1">
    <property type="entry name" value="PRESTALK A DIFFERENTIATION PROTEIN A"/>
    <property type="match status" value="1"/>
</dbReference>
<proteinExistence type="predicted"/>
<dbReference type="Gene3D" id="3.90.25.10">
    <property type="entry name" value="UDP-galactose 4-epimerase, domain 1"/>
    <property type="match status" value="1"/>
</dbReference>